<dbReference type="Proteomes" id="UP000630660">
    <property type="component" value="Unassembled WGS sequence"/>
</dbReference>
<dbReference type="SUPFAM" id="SSF53335">
    <property type="entry name" value="S-adenosyl-L-methionine-dependent methyltransferases"/>
    <property type="match status" value="1"/>
</dbReference>
<evidence type="ECO:0000256" key="1">
    <source>
        <dbReference type="ARBA" id="ARBA00022679"/>
    </source>
</evidence>
<sequence>MGFDVTEILKQVACKYSQPEEVAEMNRVFMEGSGLLPVEQTLVGLYFPYPCRVLVIGCGVGRESVALAKQGYRVTGVDITKRLIAEARRNAISENANVTFLETDGHHLEMEERSFDLVVIFSQAVEHIPTSKARIELLKGVRNVLVPNGFLFITAHDRYHPTMSRLRPVFEVITESWAEEGDVFLSNVQGIESEGKAFMHYSKPDEMRTELAEAGFNVWQFARHSQLGGDPDLDRLFYMVCSSQSLESTL</sequence>
<keyword evidence="3" id="KW-0489">Methyltransferase</keyword>
<dbReference type="Gene3D" id="3.40.50.150">
    <property type="entry name" value="Vaccinia Virus protein VP39"/>
    <property type="match status" value="1"/>
</dbReference>
<dbReference type="InterPro" id="IPR029063">
    <property type="entry name" value="SAM-dependent_MTases_sf"/>
</dbReference>
<comment type="caution">
    <text evidence="3">The sequence shown here is derived from an EMBL/GenBank/DDBJ whole genome shotgun (WGS) entry which is preliminary data.</text>
</comment>
<evidence type="ECO:0000313" key="4">
    <source>
        <dbReference type="Proteomes" id="UP000630660"/>
    </source>
</evidence>
<name>A0A9D5KB53_UNCW3</name>
<dbReference type="AlphaFoldDB" id="A0A9D5KB53"/>
<gene>
    <name evidence="3" type="ORF">GF359_09735</name>
</gene>
<dbReference type="PANTHER" id="PTHR43861">
    <property type="entry name" value="TRANS-ACONITATE 2-METHYLTRANSFERASE-RELATED"/>
    <property type="match status" value="1"/>
</dbReference>
<reference evidence="3" key="1">
    <citation type="submission" date="2019-11" db="EMBL/GenBank/DDBJ databases">
        <title>Microbial mats filling the niche in hypersaline microbial mats.</title>
        <authorList>
            <person name="Wong H.L."/>
            <person name="Macleod F.I."/>
            <person name="White R.A. III"/>
            <person name="Burns B.P."/>
        </authorList>
    </citation>
    <scope>NUCLEOTIDE SEQUENCE</scope>
    <source>
        <strain evidence="3">Bin_327</strain>
    </source>
</reference>
<organism evidence="3 4">
    <name type="scientific">candidate division WOR-3 bacterium</name>
    <dbReference type="NCBI Taxonomy" id="2052148"/>
    <lineage>
        <taxon>Bacteria</taxon>
        <taxon>Bacteria division WOR-3</taxon>
    </lineage>
</organism>
<evidence type="ECO:0000313" key="3">
    <source>
        <dbReference type="EMBL" id="MBD3365480.1"/>
    </source>
</evidence>
<dbReference type="GO" id="GO:0032259">
    <property type="term" value="P:methylation"/>
    <property type="evidence" value="ECO:0007669"/>
    <property type="project" value="UniProtKB-KW"/>
</dbReference>
<dbReference type="EMBL" id="WJKJ01000321">
    <property type="protein sequence ID" value="MBD3365480.1"/>
    <property type="molecule type" value="Genomic_DNA"/>
</dbReference>
<dbReference type="Pfam" id="PF13649">
    <property type="entry name" value="Methyltransf_25"/>
    <property type="match status" value="1"/>
</dbReference>
<dbReference type="InterPro" id="IPR041698">
    <property type="entry name" value="Methyltransf_25"/>
</dbReference>
<keyword evidence="1" id="KW-0808">Transferase</keyword>
<evidence type="ECO:0000259" key="2">
    <source>
        <dbReference type="Pfam" id="PF13649"/>
    </source>
</evidence>
<protein>
    <submittedName>
        <fullName evidence="3">Methyltransferase domain-containing protein</fullName>
    </submittedName>
</protein>
<feature type="domain" description="Methyltransferase" evidence="2">
    <location>
        <begin position="53"/>
        <end position="149"/>
    </location>
</feature>
<dbReference type="CDD" id="cd02440">
    <property type="entry name" value="AdoMet_MTases"/>
    <property type="match status" value="1"/>
</dbReference>
<dbReference type="GO" id="GO:0008168">
    <property type="term" value="F:methyltransferase activity"/>
    <property type="evidence" value="ECO:0007669"/>
    <property type="project" value="UniProtKB-KW"/>
</dbReference>
<accession>A0A9D5KB53</accession>
<proteinExistence type="predicted"/>